<dbReference type="InterPro" id="IPR053135">
    <property type="entry name" value="AKR2_Oxidoreductase"/>
</dbReference>
<gene>
    <name evidence="2" type="ORF">HL667_21225</name>
</gene>
<proteinExistence type="predicted"/>
<accession>A0ABX2CJM6</accession>
<dbReference type="EMBL" id="JABFDN010000007">
    <property type="protein sequence ID" value="NPU67539.1"/>
    <property type="molecule type" value="Genomic_DNA"/>
</dbReference>
<protein>
    <submittedName>
        <fullName evidence="2">Aldo/keto reductase</fullName>
    </submittedName>
</protein>
<dbReference type="Pfam" id="PF00248">
    <property type="entry name" value="Aldo_ket_red"/>
    <property type="match status" value="1"/>
</dbReference>
<dbReference type="SUPFAM" id="SSF51430">
    <property type="entry name" value="NAD(P)-linked oxidoreductase"/>
    <property type="match status" value="1"/>
</dbReference>
<comment type="caution">
    <text evidence="2">The sequence shown here is derived from an EMBL/GenBank/DDBJ whole genome shotgun (WGS) entry which is preliminary data.</text>
</comment>
<organism evidence="2 3">
    <name type="scientific">Bradyrhizobium aeschynomenes</name>
    <dbReference type="NCBI Taxonomy" id="2734909"/>
    <lineage>
        <taxon>Bacteria</taxon>
        <taxon>Pseudomonadati</taxon>
        <taxon>Pseudomonadota</taxon>
        <taxon>Alphaproteobacteria</taxon>
        <taxon>Hyphomicrobiales</taxon>
        <taxon>Nitrobacteraceae</taxon>
        <taxon>Bradyrhizobium</taxon>
    </lineage>
</organism>
<evidence type="ECO:0000259" key="1">
    <source>
        <dbReference type="Pfam" id="PF00248"/>
    </source>
</evidence>
<feature type="domain" description="NADP-dependent oxidoreductase" evidence="1">
    <location>
        <begin position="14"/>
        <end position="312"/>
    </location>
</feature>
<dbReference type="InterPro" id="IPR036812">
    <property type="entry name" value="NAD(P)_OxRdtase_dom_sf"/>
</dbReference>
<dbReference type="InterPro" id="IPR023210">
    <property type="entry name" value="NADP_OxRdtase_dom"/>
</dbReference>
<dbReference type="RefSeq" id="WP_172112621.1">
    <property type="nucleotide sequence ID" value="NZ_JABFDN010000007.1"/>
</dbReference>
<evidence type="ECO:0000313" key="3">
    <source>
        <dbReference type="Proteomes" id="UP000886476"/>
    </source>
</evidence>
<name>A0ABX2CJM6_9BRAD</name>
<dbReference type="PANTHER" id="PTHR43312">
    <property type="entry name" value="D-THREO-ALDOSE 1-DEHYDROGENASE"/>
    <property type="match status" value="1"/>
</dbReference>
<evidence type="ECO:0000313" key="2">
    <source>
        <dbReference type="EMBL" id="NPU67539.1"/>
    </source>
</evidence>
<keyword evidence="3" id="KW-1185">Reference proteome</keyword>
<sequence>MRYRKIRDLTVSEIALGCSGFWGNRRFDERKAIKIVREAFDLGINYFDTGHNYCNYNAEPRLGRALSEIVGSTDRSKLVVSTKAGTVRPRPLFSLKDIKTTDHSPEYIERACIQAIKNLGIGYIDVFYLHNFSKESITDELLTRLQRMQREGMFRLLGINTHRESQMRYVADLKNVFDVVLIDLNVAQLDRIPVVEYMHRAGLSVVAGTVLAQGHLIAGKIGHIRKPADLWYLARATLKPDARKLSQAARSVRSALTSIHGMTPAQAAISYVLSLPQVSSCVVGTTDIRNLHEVAASTDKALSSNEAGSILSAYQQQSFRVSV</sequence>
<dbReference type="Gene3D" id="3.20.20.100">
    <property type="entry name" value="NADP-dependent oxidoreductase domain"/>
    <property type="match status" value="1"/>
</dbReference>
<dbReference type="Proteomes" id="UP000886476">
    <property type="component" value="Unassembled WGS sequence"/>
</dbReference>
<dbReference type="PANTHER" id="PTHR43312:SF1">
    <property type="entry name" value="NADP-DEPENDENT OXIDOREDUCTASE DOMAIN-CONTAINING PROTEIN"/>
    <property type="match status" value="1"/>
</dbReference>
<dbReference type="CDD" id="cd19095">
    <property type="entry name" value="AKR_PA4992-like"/>
    <property type="match status" value="1"/>
</dbReference>
<reference evidence="2" key="1">
    <citation type="submission" date="2020-05" db="EMBL/GenBank/DDBJ databases">
        <title>Nod-independent and nitrogen-fixing Bradyrhizobium aeschynomene sp. nov. isolated from nodules of Aeschynomene indica.</title>
        <authorList>
            <person name="Zhang Z."/>
        </authorList>
    </citation>
    <scope>NUCLEOTIDE SEQUENCE</scope>
    <source>
        <strain evidence="2">83012</strain>
    </source>
</reference>